<keyword evidence="1" id="KW-1133">Transmembrane helix</keyword>
<feature type="transmembrane region" description="Helical" evidence="1">
    <location>
        <begin position="90"/>
        <end position="106"/>
    </location>
</feature>
<keyword evidence="1" id="KW-0812">Transmembrane</keyword>
<protein>
    <submittedName>
        <fullName evidence="2">Uncharacterized protein</fullName>
    </submittedName>
</protein>
<dbReference type="AlphaFoldDB" id="A0A2K5XI64"/>
<keyword evidence="3" id="KW-1185">Reference proteome</keyword>
<reference evidence="2" key="1">
    <citation type="submission" date="2025-08" db="UniProtKB">
        <authorList>
            <consortium name="Ensembl"/>
        </authorList>
    </citation>
    <scope>IDENTIFICATION</scope>
</reference>
<sequence>MPIKWRTEKCESSCHKHILTLLLRMMTIRTEKQSNLREIMERWNSKMMNPPLSAIAPYLGYVIFVSLSFLICQVKIIISARPNTLRSKCTLHKLTIFLCYVTFIFFI</sequence>
<dbReference type="GeneTree" id="ENSGT01030000240247"/>
<feature type="transmembrane region" description="Helical" evidence="1">
    <location>
        <begin position="55"/>
        <end position="78"/>
    </location>
</feature>
<accession>A0A2K5XI64</accession>
<evidence type="ECO:0000313" key="3">
    <source>
        <dbReference type="Proteomes" id="UP000233140"/>
    </source>
</evidence>
<keyword evidence="1" id="KW-0472">Membrane</keyword>
<reference evidence="2" key="2">
    <citation type="submission" date="2025-09" db="UniProtKB">
        <authorList>
            <consortium name="Ensembl"/>
        </authorList>
    </citation>
    <scope>IDENTIFICATION</scope>
</reference>
<proteinExistence type="predicted"/>
<name>A0A2K5XI64_MANLE</name>
<evidence type="ECO:0000256" key="1">
    <source>
        <dbReference type="SAM" id="Phobius"/>
    </source>
</evidence>
<dbReference type="Ensembl" id="ENSMLET00000013832.1">
    <property type="protein sequence ID" value="ENSMLEP00000002995.1"/>
    <property type="gene ID" value="ENSMLEG00000012613.1"/>
</dbReference>
<organism evidence="2 3">
    <name type="scientific">Mandrillus leucophaeus</name>
    <name type="common">Drill</name>
    <name type="synonym">Papio leucophaeus</name>
    <dbReference type="NCBI Taxonomy" id="9568"/>
    <lineage>
        <taxon>Eukaryota</taxon>
        <taxon>Metazoa</taxon>
        <taxon>Chordata</taxon>
        <taxon>Craniata</taxon>
        <taxon>Vertebrata</taxon>
        <taxon>Euteleostomi</taxon>
        <taxon>Mammalia</taxon>
        <taxon>Eutheria</taxon>
        <taxon>Euarchontoglires</taxon>
        <taxon>Primates</taxon>
        <taxon>Haplorrhini</taxon>
        <taxon>Catarrhini</taxon>
        <taxon>Cercopithecidae</taxon>
        <taxon>Cercopithecinae</taxon>
        <taxon>Mandrillus</taxon>
    </lineage>
</organism>
<dbReference type="Proteomes" id="UP000233140">
    <property type="component" value="Unassembled WGS sequence"/>
</dbReference>
<evidence type="ECO:0000313" key="2">
    <source>
        <dbReference type="Ensembl" id="ENSMLEP00000002995.1"/>
    </source>
</evidence>